<dbReference type="InterPro" id="IPR004821">
    <property type="entry name" value="Cyt_trans-like"/>
</dbReference>
<reference evidence="11 12" key="1">
    <citation type="submission" date="2022-01" db="EMBL/GenBank/DDBJ databases">
        <title>Collection of gut derived symbiotic bacterial strains cultured from healthy donors.</title>
        <authorList>
            <person name="Lin H."/>
            <person name="Kohout C."/>
            <person name="Waligurski E."/>
            <person name="Pamer E.G."/>
        </authorList>
    </citation>
    <scope>NUCLEOTIDE SEQUENCE [LARGE SCALE GENOMIC DNA]</scope>
    <source>
        <strain evidence="11 12">DFI.7.58</strain>
    </source>
</reference>
<dbReference type="PANTHER" id="PTHR21342:SF1">
    <property type="entry name" value="PHOSPHOPANTETHEINE ADENYLYLTRANSFERASE"/>
    <property type="match status" value="1"/>
</dbReference>
<comment type="function">
    <text evidence="9">Reversibly transfers an adenylyl group from ATP to 4'-phosphopantetheine, yielding dephospho-CoA (dPCoA) and pyrophosphate.</text>
</comment>
<accession>A0ABS9MIE9</accession>
<keyword evidence="1 9" id="KW-0963">Cytoplasm</keyword>
<evidence type="ECO:0000256" key="6">
    <source>
        <dbReference type="ARBA" id="ARBA00022842"/>
    </source>
</evidence>
<comment type="subcellular location">
    <subcellularLocation>
        <location evidence="9">Cytoplasm</location>
    </subcellularLocation>
</comment>
<dbReference type="PRINTS" id="PR01020">
    <property type="entry name" value="LPSBIOSNTHSS"/>
</dbReference>
<keyword evidence="4 9" id="KW-0547">Nucleotide-binding</keyword>
<sequence length="162" mass="18152">MKLAICPGSFDPVTIGHLDIIGRARKIFDHVIVAVMVNPEKHTMFTTEERIALIQKCTKDMEDVEVVSFDGLLADYAKMRGATAIVKGLRAMSDFEYEFQQALTNRKLNPELETVFMITRAENMFLSSSIVKQIASFGGDVSNFVPACILDDIKERIYAAKK</sequence>
<name>A0ABS9MIE9_9FIRM</name>
<organism evidence="11 12">
    <name type="scientific">Anaeromassilibacillus senegalensis</name>
    <dbReference type="NCBI Taxonomy" id="1673717"/>
    <lineage>
        <taxon>Bacteria</taxon>
        <taxon>Bacillati</taxon>
        <taxon>Bacillota</taxon>
        <taxon>Clostridia</taxon>
        <taxon>Eubacteriales</taxon>
        <taxon>Acutalibacteraceae</taxon>
        <taxon>Anaeromassilibacillus</taxon>
    </lineage>
</organism>
<dbReference type="EMBL" id="JAKNHQ010000007">
    <property type="protein sequence ID" value="MCG4610587.1"/>
    <property type="molecule type" value="Genomic_DNA"/>
</dbReference>
<feature type="binding site" evidence="9">
    <location>
        <position position="87"/>
    </location>
    <ligand>
        <name>substrate</name>
    </ligand>
</feature>
<dbReference type="Gene3D" id="3.40.50.620">
    <property type="entry name" value="HUPs"/>
    <property type="match status" value="1"/>
</dbReference>
<dbReference type="CDD" id="cd02163">
    <property type="entry name" value="PPAT"/>
    <property type="match status" value="1"/>
</dbReference>
<proteinExistence type="inferred from homology"/>
<gene>
    <name evidence="9 11" type="primary">coaD</name>
    <name evidence="11" type="ORF">L0P57_06530</name>
</gene>
<evidence type="ECO:0000256" key="5">
    <source>
        <dbReference type="ARBA" id="ARBA00022840"/>
    </source>
</evidence>
<comment type="cofactor">
    <cofactor evidence="9">
        <name>Mg(2+)</name>
        <dbReference type="ChEBI" id="CHEBI:18420"/>
    </cofactor>
</comment>
<feature type="binding site" evidence="9">
    <location>
        <position position="17"/>
    </location>
    <ligand>
        <name>ATP</name>
        <dbReference type="ChEBI" id="CHEBI:30616"/>
    </ligand>
</feature>
<feature type="domain" description="Cytidyltransferase-like" evidence="10">
    <location>
        <begin position="5"/>
        <end position="133"/>
    </location>
</feature>
<feature type="binding site" evidence="9">
    <location>
        <position position="41"/>
    </location>
    <ligand>
        <name>substrate</name>
    </ligand>
</feature>
<dbReference type="RefSeq" id="WP_087234818.1">
    <property type="nucleotide sequence ID" value="NZ_JAKNHQ010000007.1"/>
</dbReference>
<dbReference type="NCBIfam" id="TIGR00125">
    <property type="entry name" value="cyt_tran_rel"/>
    <property type="match status" value="1"/>
</dbReference>
<evidence type="ECO:0000256" key="9">
    <source>
        <dbReference type="HAMAP-Rule" id="MF_00151"/>
    </source>
</evidence>
<evidence type="ECO:0000313" key="12">
    <source>
        <dbReference type="Proteomes" id="UP001298681"/>
    </source>
</evidence>
<dbReference type="InterPro" id="IPR001980">
    <property type="entry name" value="PPAT"/>
</dbReference>
<evidence type="ECO:0000256" key="7">
    <source>
        <dbReference type="ARBA" id="ARBA00022993"/>
    </source>
</evidence>
<evidence type="ECO:0000259" key="10">
    <source>
        <dbReference type="Pfam" id="PF01467"/>
    </source>
</evidence>
<feature type="binding site" evidence="9">
    <location>
        <begin position="123"/>
        <end position="129"/>
    </location>
    <ligand>
        <name>ATP</name>
        <dbReference type="ChEBI" id="CHEBI:30616"/>
    </ligand>
</feature>
<evidence type="ECO:0000256" key="3">
    <source>
        <dbReference type="ARBA" id="ARBA00022695"/>
    </source>
</evidence>
<dbReference type="PANTHER" id="PTHR21342">
    <property type="entry name" value="PHOSPHOPANTETHEINE ADENYLYLTRANSFERASE"/>
    <property type="match status" value="1"/>
</dbReference>
<feature type="binding site" evidence="9">
    <location>
        <begin position="88"/>
        <end position="90"/>
    </location>
    <ligand>
        <name>ATP</name>
        <dbReference type="ChEBI" id="CHEBI:30616"/>
    </ligand>
</feature>
<evidence type="ECO:0000256" key="8">
    <source>
        <dbReference type="ARBA" id="ARBA00029346"/>
    </source>
</evidence>
<protein>
    <recommendedName>
        <fullName evidence="9">Phosphopantetheine adenylyltransferase</fullName>
        <ecNumber evidence="9">2.7.7.3</ecNumber>
    </recommendedName>
    <alternativeName>
        <fullName evidence="9">Dephospho-CoA pyrophosphorylase</fullName>
    </alternativeName>
    <alternativeName>
        <fullName evidence="9">Pantetheine-phosphate adenylyltransferase</fullName>
        <shortName evidence="9">PPAT</shortName>
    </alternativeName>
</protein>
<comment type="caution">
    <text evidence="11">The sequence shown here is derived from an EMBL/GenBank/DDBJ whole genome shotgun (WGS) entry which is preliminary data.</text>
</comment>
<evidence type="ECO:0000256" key="2">
    <source>
        <dbReference type="ARBA" id="ARBA00022679"/>
    </source>
</evidence>
<dbReference type="SUPFAM" id="SSF52374">
    <property type="entry name" value="Nucleotidylyl transferase"/>
    <property type="match status" value="1"/>
</dbReference>
<dbReference type="EC" id="2.7.7.3" evidence="9"/>
<dbReference type="Pfam" id="PF01467">
    <property type="entry name" value="CTP_transf_like"/>
    <property type="match status" value="1"/>
</dbReference>
<feature type="site" description="Transition state stabilizer" evidence="9">
    <location>
        <position position="17"/>
    </location>
</feature>
<feature type="binding site" evidence="9">
    <location>
        <position position="9"/>
    </location>
    <ligand>
        <name>substrate</name>
    </ligand>
</feature>
<dbReference type="GO" id="GO:0004595">
    <property type="term" value="F:pantetheine-phosphate adenylyltransferase activity"/>
    <property type="evidence" value="ECO:0007669"/>
    <property type="project" value="UniProtKB-EC"/>
</dbReference>
<keyword evidence="7 9" id="KW-0173">Coenzyme A biosynthesis</keyword>
<feature type="binding site" evidence="9">
    <location>
        <position position="98"/>
    </location>
    <ligand>
        <name>ATP</name>
        <dbReference type="ChEBI" id="CHEBI:30616"/>
    </ligand>
</feature>
<keyword evidence="12" id="KW-1185">Reference proteome</keyword>
<evidence type="ECO:0000313" key="11">
    <source>
        <dbReference type="EMBL" id="MCG4610587.1"/>
    </source>
</evidence>
<comment type="catalytic activity">
    <reaction evidence="8 9">
        <text>(R)-4'-phosphopantetheine + ATP + H(+) = 3'-dephospho-CoA + diphosphate</text>
        <dbReference type="Rhea" id="RHEA:19801"/>
        <dbReference type="ChEBI" id="CHEBI:15378"/>
        <dbReference type="ChEBI" id="CHEBI:30616"/>
        <dbReference type="ChEBI" id="CHEBI:33019"/>
        <dbReference type="ChEBI" id="CHEBI:57328"/>
        <dbReference type="ChEBI" id="CHEBI:61723"/>
        <dbReference type="EC" id="2.7.7.3"/>
    </reaction>
</comment>
<comment type="similarity">
    <text evidence="9">Belongs to the bacterial CoaD family.</text>
</comment>
<dbReference type="Proteomes" id="UP001298681">
    <property type="component" value="Unassembled WGS sequence"/>
</dbReference>
<dbReference type="HAMAP" id="MF_00151">
    <property type="entry name" value="PPAT_bact"/>
    <property type="match status" value="1"/>
</dbReference>
<evidence type="ECO:0000256" key="1">
    <source>
        <dbReference type="ARBA" id="ARBA00022490"/>
    </source>
</evidence>
<comment type="pathway">
    <text evidence="9">Cofactor biosynthesis; coenzyme A biosynthesis; CoA from (R)-pantothenate: step 4/5.</text>
</comment>
<dbReference type="InterPro" id="IPR014729">
    <property type="entry name" value="Rossmann-like_a/b/a_fold"/>
</dbReference>
<keyword evidence="6 9" id="KW-0460">Magnesium</keyword>
<feature type="binding site" evidence="9">
    <location>
        <begin position="9"/>
        <end position="10"/>
    </location>
    <ligand>
        <name>ATP</name>
        <dbReference type="ChEBI" id="CHEBI:30616"/>
    </ligand>
</feature>
<keyword evidence="5 9" id="KW-0067">ATP-binding</keyword>
<evidence type="ECO:0000256" key="4">
    <source>
        <dbReference type="ARBA" id="ARBA00022741"/>
    </source>
</evidence>
<comment type="subunit">
    <text evidence="9">Homohexamer.</text>
</comment>
<keyword evidence="2 9" id="KW-0808">Transferase</keyword>
<dbReference type="NCBIfam" id="TIGR01510">
    <property type="entry name" value="coaD_prev_kdtB"/>
    <property type="match status" value="1"/>
</dbReference>
<feature type="binding site" evidence="9">
    <location>
        <position position="73"/>
    </location>
    <ligand>
        <name>substrate</name>
    </ligand>
</feature>
<keyword evidence="3 9" id="KW-0548">Nucleotidyltransferase</keyword>